<dbReference type="Proteomes" id="UP000299102">
    <property type="component" value="Unassembled WGS sequence"/>
</dbReference>
<evidence type="ECO:0000256" key="1">
    <source>
        <dbReference type="SAM" id="MobiDB-lite"/>
    </source>
</evidence>
<feature type="compositionally biased region" description="Basic and acidic residues" evidence="1">
    <location>
        <begin position="117"/>
        <end position="126"/>
    </location>
</feature>
<keyword evidence="3" id="KW-1185">Reference proteome</keyword>
<organism evidence="2 3">
    <name type="scientific">Eumeta variegata</name>
    <name type="common">Bagworm moth</name>
    <name type="synonym">Eumeta japonica</name>
    <dbReference type="NCBI Taxonomy" id="151549"/>
    <lineage>
        <taxon>Eukaryota</taxon>
        <taxon>Metazoa</taxon>
        <taxon>Ecdysozoa</taxon>
        <taxon>Arthropoda</taxon>
        <taxon>Hexapoda</taxon>
        <taxon>Insecta</taxon>
        <taxon>Pterygota</taxon>
        <taxon>Neoptera</taxon>
        <taxon>Endopterygota</taxon>
        <taxon>Lepidoptera</taxon>
        <taxon>Glossata</taxon>
        <taxon>Ditrysia</taxon>
        <taxon>Tineoidea</taxon>
        <taxon>Psychidae</taxon>
        <taxon>Oiketicinae</taxon>
        <taxon>Eumeta</taxon>
    </lineage>
</organism>
<name>A0A4C1W612_EUMVA</name>
<reference evidence="2 3" key="1">
    <citation type="journal article" date="2019" name="Commun. Biol.">
        <title>The bagworm genome reveals a unique fibroin gene that provides high tensile strength.</title>
        <authorList>
            <person name="Kono N."/>
            <person name="Nakamura H."/>
            <person name="Ohtoshi R."/>
            <person name="Tomita M."/>
            <person name="Numata K."/>
            <person name="Arakawa K."/>
        </authorList>
    </citation>
    <scope>NUCLEOTIDE SEQUENCE [LARGE SCALE GENOMIC DNA]</scope>
</reference>
<evidence type="ECO:0000313" key="2">
    <source>
        <dbReference type="EMBL" id="GBP45982.1"/>
    </source>
</evidence>
<dbReference type="AlphaFoldDB" id="A0A4C1W612"/>
<dbReference type="EMBL" id="BGZK01000475">
    <property type="protein sequence ID" value="GBP45982.1"/>
    <property type="molecule type" value="Genomic_DNA"/>
</dbReference>
<feature type="region of interest" description="Disordered" evidence="1">
    <location>
        <begin position="99"/>
        <end position="126"/>
    </location>
</feature>
<comment type="caution">
    <text evidence="2">The sequence shown here is derived from an EMBL/GenBank/DDBJ whole genome shotgun (WGS) entry which is preliminary data.</text>
</comment>
<gene>
    <name evidence="2" type="ORF">EVAR_24175_1</name>
</gene>
<evidence type="ECO:0000313" key="3">
    <source>
        <dbReference type="Proteomes" id="UP000299102"/>
    </source>
</evidence>
<protein>
    <submittedName>
        <fullName evidence="2">Uncharacterized protein</fullName>
    </submittedName>
</protein>
<proteinExistence type="predicted"/>
<accession>A0A4C1W612</accession>
<sequence>MAKCIRPYLPAFFVPTLQTKVIKRSARRSLRTQFELQSAGVVNCFTAPGARGRGRGRPAHKHFNKDTLKDITSTNGKNQTTYAESRRVYPVITADGAEGAVRGGERPAGAPGQKLAEGGRKRAGERAGERVRFNLVSPFRRSQSCEPALDNRTRRAAAGGGEREARVTRDDVSNHSPFRICRNIGRRVGADRAPVMELARARAALTTLRHKQSRRGEAAAANFQINDFQKIEFVFVDLLSGFERAGRGGVAPCDLTNGSLFTVRAQICMYVLSKKIIRSLRVETLQYILRNDWFGVSRTCRAGGATTETGLAGVSLLLVRGTLRSIVCQCRTERPTKALSNRQHVITFNYRLDRPAVVNTGSGRWYARADTKEMKALLAKVLRPSPPPAARLPSVIFDTALLPTTRAVLRCRLPWSSFQSDSQTFVITM</sequence>